<proteinExistence type="predicted"/>
<sequence length="158" mass="18611">MSETVYIADTKTYELLFLNKAGQNFFSVNFDYRGRKCYQVLQNRDFPCPFCTNSKLTQRNVYQWEFFNPIVKRHYLLKDKLVQWGERGLVRMEIALDVTDIKNKQAELEDPQKWGIAQSVAIGALCFDSVTDVNEQLKATDALMYEDKKAYYEKHPRD</sequence>
<accession>A0A9E2NYL6</accession>
<organism evidence="1 2">
    <name type="scientific">Candidatus Treponema excrementipullorum</name>
    <dbReference type="NCBI Taxonomy" id="2838768"/>
    <lineage>
        <taxon>Bacteria</taxon>
        <taxon>Pseudomonadati</taxon>
        <taxon>Spirochaetota</taxon>
        <taxon>Spirochaetia</taxon>
        <taxon>Spirochaetales</taxon>
        <taxon>Treponemataceae</taxon>
        <taxon>Treponema</taxon>
    </lineage>
</organism>
<gene>
    <name evidence="1" type="ORF">IAA16_01225</name>
</gene>
<evidence type="ECO:0000313" key="1">
    <source>
        <dbReference type="EMBL" id="MBU3849169.1"/>
    </source>
</evidence>
<dbReference type="AlphaFoldDB" id="A0A9E2NYL6"/>
<dbReference type="Proteomes" id="UP000823914">
    <property type="component" value="Unassembled WGS sequence"/>
</dbReference>
<dbReference type="EMBL" id="JAHLFV010000027">
    <property type="protein sequence ID" value="MBU3849169.1"/>
    <property type="molecule type" value="Genomic_DNA"/>
</dbReference>
<reference evidence="1" key="2">
    <citation type="submission" date="2021-04" db="EMBL/GenBank/DDBJ databases">
        <authorList>
            <person name="Gilroy R."/>
        </authorList>
    </citation>
    <scope>NUCLEOTIDE SEQUENCE</scope>
    <source>
        <strain evidence="1">Gambia15-2214</strain>
    </source>
</reference>
<protein>
    <submittedName>
        <fullName evidence="1">Uncharacterized protein</fullName>
    </submittedName>
</protein>
<comment type="caution">
    <text evidence="1">The sequence shown here is derived from an EMBL/GenBank/DDBJ whole genome shotgun (WGS) entry which is preliminary data.</text>
</comment>
<name>A0A9E2NYL6_9SPIR</name>
<reference evidence="1" key="1">
    <citation type="journal article" date="2021" name="PeerJ">
        <title>Extensive microbial diversity within the chicken gut microbiome revealed by metagenomics and culture.</title>
        <authorList>
            <person name="Gilroy R."/>
            <person name="Ravi A."/>
            <person name="Getino M."/>
            <person name="Pursley I."/>
            <person name="Horton D.L."/>
            <person name="Alikhan N.F."/>
            <person name="Baker D."/>
            <person name="Gharbi K."/>
            <person name="Hall N."/>
            <person name="Watson M."/>
            <person name="Adriaenssens E.M."/>
            <person name="Foster-Nyarko E."/>
            <person name="Jarju S."/>
            <person name="Secka A."/>
            <person name="Antonio M."/>
            <person name="Oren A."/>
            <person name="Chaudhuri R.R."/>
            <person name="La Ragione R."/>
            <person name="Hildebrand F."/>
            <person name="Pallen M.J."/>
        </authorList>
    </citation>
    <scope>NUCLEOTIDE SEQUENCE</scope>
    <source>
        <strain evidence="1">Gambia15-2214</strain>
    </source>
</reference>
<evidence type="ECO:0000313" key="2">
    <source>
        <dbReference type="Proteomes" id="UP000823914"/>
    </source>
</evidence>